<dbReference type="PANTHER" id="PTHR43267:SF1">
    <property type="entry name" value="TRNA THREONYLCARBAMOYLADENOSINE DEHYDRATASE"/>
    <property type="match status" value="1"/>
</dbReference>
<dbReference type="GO" id="GO:0061504">
    <property type="term" value="P:cyclic threonylcarbamoyladenosine biosynthetic process"/>
    <property type="evidence" value="ECO:0007669"/>
    <property type="project" value="TreeGrafter"/>
</dbReference>
<organism evidence="3 4">
    <name type="scientific">Agrobacterium tumefaciens</name>
    <dbReference type="NCBI Taxonomy" id="358"/>
    <lineage>
        <taxon>Bacteria</taxon>
        <taxon>Pseudomonadati</taxon>
        <taxon>Pseudomonadota</taxon>
        <taxon>Alphaproteobacteria</taxon>
        <taxon>Hyphomicrobiales</taxon>
        <taxon>Rhizobiaceae</taxon>
        <taxon>Rhizobium/Agrobacterium group</taxon>
        <taxon>Agrobacterium</taxon>
        <taxon>Agrobacterium tumefaciens complex</taxon>
    </lineage>
</organism>
<protein>
    <submittedName>
        <fullName evidence="3">Ubiquitin-activating enzyme</fullName>
    </submittedName>
</protein>
<dbReference type="Pfam" id="PF00899">
    <property type="entry name" value="ThiF"/>
    <property type="match status" value="1"/>
</dbReference>
<dbReference type="GO" id="GO:0061503">
    <property type="term" value="F:tRNA threonylcarbamoyladenosine dehydratase"/>
    <property type="evidence" value="ECO:0007669"/>
    <property type="project" value="TreeGrafter"/>
</dbReference>
<evidence type="ECO:0000259" key="1">
    <source>
        <dbReference type="Pfam" id="PF00899"/>
    </source>
</evidence>
<dbReference type="InterPro" id="IPR035985">
    <property type="entry name" value="Ubiquitin-activating_enz"/>
</dbReference>
<dbReference type="AlphaFoldDB" id="A0AAJ4N9R3"/>
<dbReference type="Gene3D" id="3.40.50.720">
    <property type="entry name" value="NAD(P)-binding Rossmann-like Domain"/>
    <property type="match status" value="1"/>
</dbReference>
<feature type="domain" description="Prokaryotic E2 family B" evidence="2">
    <location>
        <begin position="61"/>
        <end position="152"/>
    </location>
</feature>
<name>A0AAJ4N9R3_AGRTU</name>
<feature type="domain" description="THIF-type NAD/FAD binding fold" evidence="1">
    <location>
        <begin position="337"/>
        <end position="496"/>
    </location>
</feature>
<dbReference type="SUPFAM" id="SSF69572">
    <property type="entry name" value="Activating enzymes of the ubiquitin-like proteins"/>
    <property type="match status" value="1"/>
</dbReference>
<dbReference type="InterPro" id="IPR032701">
    <property type="entry name" value="Prok-E2_B_dom"/>
</dbReference>
<dbReference type="Pfam" id="PF14461">
    <property type="entry name" value="Prok-E2_B"/>
    <property type="match status" value="1"/>
</dbReference>
<sequence>MHEFNPSLEWRRAALLLEARLRDLLGQVPERLDGHTISISYPKRNWAAAWRASITFSDGKTRRMDVVATAAFPRIPVRTALVDHPEALTWPHVEGDGILCLLPNMSEVDPDDPTAVAENLLIRSVGLIEELLQGDIVERDFQEEFLTYWAYKTHFDGSRLFSLIRPVPPSRSIRVWKGEGITVVGENEEALLTWVARRYGYGATGDTRHGAFFWMETPPLPAQYPHTAADLYSLAEELGPDAVNVLEDAGRQIPEEIVTVIGAEGRGGAGLIAVRALNPKFAHSRPSPIAEPVTKGFRASKAPPTLIRQRFFGRTPVVRSSVQRADAAWIHGRGQDPRTERLLSSTVVVIGCGSVGAPVACSLAQAGVGHLVLVDLDELSWPNVGRHPLGATAIGRNKAVALAERLQMDYPHLLVESRSHGMSALLEIDTELLAEADLIISATGSWAAEHGLNNWHLEQDRKKPVLYCWTEAHASAGHAVVVAGQGGCLQCHLGRTGALDFKVVEWPDGIGTSREEPACGAHYQPYGPIELSFVTATAGELALECLLEPGGKSTHRIFVTALSRIRALGGTYAAEWISEFGPERGEPRVVSRPWNATDCVACQSK</sequence>
<geneLocation type="plasmid" evidence="3 4">
    <name>pQ15_94_5</name>
</geneLocation>
<evidence type="ECO:0000259" key="2">
    <source>
        <dbReference type="Pfam" id="PF14461"/>
    </source>
</evidence>
<gene>
    <name evidence="3" type="ORF">G6M86_29515</name>
</gene>
<accession>A0AAJ4N9R3</accession>
<proteinExistence type="predicted"/>
<evidence type="ECO:0000313" key="3">
    <source>
        <dbReference type="EMBL" id="QTG17424.1"/>
    </source>
</evidence>
<keyword evidence="3" id="KW-0614">Plasmid</keyword>
<dbReference type="GO" id="GO:0008641">
    <property type="term" value="F:ubiquitin-like modifier activating enzyme activity"/>
    <property type="evidence" value="ECO:0007669"/>
    <property type="project" value="InterPro"/>
</dbReference>
<dbReference type="InterPro" id="IPR000594">
    <property type="entry name" value="ThiF_NAD_FAD-bd"/>
</dbReference>
<dbReference type="InterPro" id="IPR045886">
    <property type="entry name" value="ThiF/MoeB/HesA"/>
</dbReference>
<reference evidence="3" key="1">
    <citation type="submission" date="2020-02" db="EMBL/GenBank/DDBJ databases">
        <title>Unexpected conservation and global transmission of agrobacterial virulence plasmids.</title>
        <authorList>
            <person name="Weisberg A.J."/>
            <person name="Davis E.W. II"/>
            <person name="Tabima J.R."/>
            <person name="Belcher M.S."/>
            <person name="Miller M."/>
            <person name="Kuo C.-H."/>
            <person name="Loper J.E."/>
            <person name="Grunwald N.J."/>
            <person name="Putnam M.L."/>
            <person name="Chang J.H."/>
        </authorList>
    </citation>
    <scope>NUCLEOTIDE SEQUENCE</scope>
    <source>
        <strain evidence="3">Q15/94</strain>
        <plasmid evidence="3">pQ15_94_5</plasmid>
    </source>
</reference>
<dbReference type="Proteomes" id="UP000663946">
    <property type="component" value="Plasmid pQ15_94_5"/>
</dbReference>
<dbReference type="EMBL" id="CP049222">
    <property type="protein sequence ID" value="QTG17424.1"/>
    <property type="molecule type" value="Genomic_DNA"/>
</dbReference>
<dbReference type="PANTHER" id="PTHR43267">
    <property type="entry name" value="TRNA THREONYLCARBAMOYLADENOSINE DEHYDRATASE"/>
    <property type="match status" value="1"/>
</dbReference>
<evidence type="ECO:0000313" key="4">
    <source>
        <dbReference type="Proteomes" id="UP000663946"/>
    </source>
</evidence>